<organism evidence="1">
    <name type="scientific">viral metagenome</name>
    <dbReference type="NCBI Taxonomy" id="1070528"/>
    <lineage>
        <taxon>unclassified sequences</taxon>
        <taxon>metagenomes</taxon>
        <taxon>organismal metagenomes</taxon>
    </lineage>
</organism>
<sequence length="167" mass="19608">MFTLVTIRFNNETLQLNYENRAKRGLSCIYASPYEISSKIYLNSPVFVIEMNNSTNKIEGIGLIKNKSSCDKYYKIQEVQCYNRYVYFGEYHVDRSTIELYNPYLVYVLDQILFKGYTHSKRGAGFTTIPEKVLTFDICKDINIKKEIRNLFISHFREKGTNNSTNK</sequence>
<dbReference type="AlphaFoldDB" id="A0A6C0AQZ6"/>
<proteinExistence type="predicted"/>
<dbReference type="EMBL" id="MN740765">
    <property type="protein sequence ID" value="QHS82327.1"/>
    <property type="molecule type" value="Genomic_DNA"/>
</dbReference>
<accession>A0A6C0AQZ6</accession>
<evidence type="ECO:0000313" key="1">
    <source>
        <dbReference type="EMBL" id="QHS82327.1"/>
    </source>
</evidence>
<name>A0A6C0AQZ6_9ZZZZ</name>
<protein>
    <submittedName>
        <fullName evidence="1">Uncharacterized protein</fullName>
    </submittedName>
</protein>
<reference evidence="1" key="1">
    <citation type="journal article" date="2020" name="Nature">
        <title>Giant virus diversity and host interactions through global metagenomics.</title>
        <authorList>
            <person name="Schulz F."/>
            <person name="Roux S."/>
            <person name="Paez-Espino D."/>
            <person name="Jungbluth S."/>
            <person name="Walsh D.A."/>
            <person name="Denef V.J."/>
            <person name="McMahon K.D."/>
            <person name="Konstantinidis K.T."/>
            <person name="Eloe-Fadrosh E.A."/>
            <person name="Kyrpides N.C."/>
            <person name="Woyke T."/>
        </authorList>
    </citation>
    <scope>NUCLEOTIDE SEQUENCE</scope>
    <source>
        <strain evidence="1">GVMAG-S-1101165-79</strain>
    </source>
</reference>